<dbReference type="PRINTS" id="PR00081">
    <property type="entry name" value="GDHRDH"/>
</dbReference>
<reference evidence="4" key="1">
    <citation type="journal article" date="2013" name="Genome Announc.">
        <title>Draft genome sequence of the grapevine dieback fungus Eutypa lata UCR-EL1.</title>
        <authorList>
            <person name="Blanco-Ulate B."/>
            <person name="Rolshausen P.E."/>
            <person name="Cantu D."/>
        </authorList>
    </citation>
    <scope>NUCLEOTIDE SEQUENCE [LARGE SCALE GENOMIC DNA]</scope>
    <source>
        <strain evidence="4">UCR-EL1</strain>
    </source>
</reference>
<dbReference type="GO" id="GO:0005811">
    <property type="term" value="C:lipid droplet"/>
    <property type="evidence" value="ECO:0007669"/>
    <property type="project" value="TreeGrafter"/>
</dbReference>
<dbReference type="OMA" id="MEGFAHE"/>
<dbReference type="GO" id="GO:0000140">
    <property type="term" value="F:acylglycerone-phosphate reductase (NADP+) activity"/>
    <property type="evidence" value="ECO:0007669"/>
    <property type="project" value="TreeGrafter"/>
</dbReference>
<gene>
    <name evidence="3" type="ORF">UCREL1_352</name>
</gene>
<keyword evidence="4" id="KW-1185">Reference proteome</keyword>
<keyword evidence="2" id="KW-0560">Oxidoreductase</keyword>
<dbReference type="GO" id="GO:0019433">
    <property type="term" value="P:triglyceride catabolic process"/>
    <property type="evidence" value="ECO:0007669"/>
    <property type="project" value="TreeGrafter"/>
</dbReference>
<protein>
    <submittedName>
        <fullName evidence="3">Putative nadph-dependent 1-acyldihydroxyacetone phosphate reductase protein</fullName>
    </submittedName>
</protein>
<dbReference type="PANTHER" id="PTHR44169">
    <property type="entry name" value="NADPH-DEPENDENT 1-ACYLDIHYDROXYACETONE PHOSPHATE REDUCTASE"/>
    <property type="match status" value="1"/>
</dbReference>
<evidence type="ECO:0000256" key="1">
    <source>
        <dbReference type="ARBA" id="ARBA00006484"/>
    </source>
</evidence>
<dbReference type="Pfam" id="PF00106">
    <property type="entry name" value="adh_short"/>
    <property type="match status" value="1"/>
</dbReference>
<dbReference type="OrthoDB" id="2102561at2759"/>
<dbReference type="HOGENOM" id="CLU_010194_2_18_1"/>
<dbReference type="SUPFAM" id="SSF51735">
    <property type="entry name" value="NAD(P)-binding Rossmann-fold domains"/>
    <property type="match status" value="1"/>
</dbReference>
<dbReference type="GO" id="GO:0004806">
    <property type="term" value="F:triacylglycerol lipase activity"/>
    <property type="evidence" value="ECO:0007669"/>
    <property type="project" value="TreeGrafter"/>
</dbReference>
<dbReference type="GO" id="GO:0005783">
    <property type="term" value="C:endoplasmic reticulum"/>
    <property type="evidence" value="ECO:0007669"/>
    <property type="project" value="TreeGrafter"/>
</dbReference>
<dbReference type="PANTHER" id="PTHR44169:SF6">
    <property type="entry name" value="NADPH-DEPENDENT 1-ACYLDIHYDROXYACETONE PHOSPHATE REDUCTASE"/>
    <property type="match status" value="1"/>
</dbReference>
<dbReference type="InterPro" id="IPR002347">
    <property type="entry name" value="SDR_fam"/>
</dbReference>
<dbReference type="InterPro" id="IPR036291">
    <property type="entry name" value="NAD(P)-bd_dom_sf"/>
</dbReference>
<dbReference type="KEGG" id="ela:UCREL1_352"/>
<sequence length="150" mass="15514">MAAKQTVLITGCSTGGIGHALALEFQARGLHVFATARSISKMASLEGLPDVTLLSLDVTSEASIAAAVAAVSEDASTGGKLDYLVNNAGGQTLGPLLDFDLKQARDMFEVNVFGAIAAVQAFAPLLIEAKGFVVNLTSITALMYPPWMGE</sequence>
<name>M7U0Y9_EUTLA</name>
<evidence type="ECO:0000256" key="2">
    <source>
        <dbReference type="ARBA" id="ARBA00023002"/>
    </source>
</evidence>
<dbReference type="eggNOG" id="KOG1209">
    <property type="taxonomic scope" value="Eukaryota"/>
</dbReference>
<comment type="similarity">
    <text evidence="1">Belongs to the short-chain dehydrogenases/reductases (SDR) family.</text>
</comment>
<dbReference type="Proteomes" id="UP000012174">
    <property type="component" value="Unassembled WGS sequence"/>
</dbReference>
<proteinExistence type="inferred from homology"/>
<dbReference type="EMBL" id="KB705421">
    <property type="protein sequence ID" value="EMR72590.1"/>
    <property type="molecule type" value="Genomic_DNA"/>
</dbReference>
<evidence type="ECO:0000313" key="3">
    <source>
        <dbReference type="EMBL" id="EMR72590.1"/>
    </source>
</evidence>
<dbReference type="GO" id="GO:0006654">
    <property type="term" value="P:phosphatidic acid biosynthetic process"/>
    <property type="evidence" value="ECO:0007669"/>
    <property type="project" value="TreeGrafter"/>
</dbReference>
<accession>M7U0Y9</accession>
<organism evidence="3 4">
    <name type="scientific">Eutypa lata (strain UCR-EL1)</name>
    <name type="common">Grapevine dieback disease fungus</name>
    <name type="synonym">Eutypa armeniacae</name>
    <dbReference type="NCBI Taxonomy" id="1287681"/>
    <lineage>
        <taxon>Eukaryota</taxon>
        <taxon>Fungi</taxon>
        <taxon>Dikarya</taxon>
        <taxon>Ascomycota</taxon>
        <taxon>Pezizomycotina</taxon>
        <taxon>Sordariomycetes</taxon>
        <taxon>Xylariomycetidae</taxon>
        <taxon>Xylariales</taxon>
        <taxon>Diatrypaceae</taxon>
        <taxon>Eutypa</taxon>
    </lineage>
</organism>
<evidence type="ECO:0000313" key="4">
    <source>
        <dbReference type="Proteomes" id="UP000012174"/>
    </source>
</evidence>
<dbReference type="Gene3D" id="3.40.50.720">
    <property type="entry name" value="NAD(P)-binding Rossmann-like Domain"/>
    <property type="match status" value="1"/>
</dbReference>
<dbReference type="AlphaFoldDB" id="M7U0Y9"/>